<proteinExistence type="predicted"/>
<protein>
    <submittedName>
        <fullName evidence="2">Lipoprotein, putative</fullName>
    </submittedName>
</protein>
<dbReference type="EMBL" id="AAWS01000008">
    <property type="protein sequence ID" value="EAY30162.1"/>
    <property type="molecule type" value="Genomic_DNA"/>
</dbReference>
<keyword evidence="2" id="KW-0449">Lipoprotein</keyword>
<feature type="chain" id="PRO_5002641447" evidence="1">
    <location>
        <begin position="19"/>
        <end position="114"/>
    </location>
</feature>
<feature type="signal peptide" evidence="1">
    <location>
        <begin position="1"/>
        <end position="18"/>
    </location>
</feature>
<evidence type="ECO:0000313" key="3">
    <source>
        <dbReference type="Proteomes" id="UP000004095"/>
    </source>
</evidence>
<comment type="caution">
    <text evidence="2">The sequence shown here is derived from an EMBL/GenBank/DDBJ whole genome shotgun (WGS) entry which is preliminary data.</text>
</comment>
<reference evidence="2 3" key="1">
    <citation type="submission" date="2007-01" db="EMBL/GenBank/DDBJ databases">
        <authorList>
            <person name="Haygood M."/>
            <person name="Podell S."/>
            <person name="Anderson C."/>
            <person name="Hopkinson B."/>
            <person name="Roe K."/>
            <person name="Barbeau K."/>
            <person name="Gaasterland T."/>
            <person name="Ferriera S."/>
            <person name="Johnson J."/>
            <person name="Kravitz S."/>
            <person name="Beeson K."/>
            <person name="Sutton G."/>
            <person name="Rogers Y.-H."/>
            <person name="Friedman R."/>
            <person name="Frazier M."/>
            <person name="Venter J.C."/>
        </authorList>
    </citation>
    <scope>NUCLEOTIDE SEQUENCE [LARGE SCALE GENOMIC DNA]</scope>
    <source>
        <strain evidence="2 3">ATCC 23134</strain>
    </source>
</reference>
<evidence type="ECO:0000256" key="1">
    <source>
        <dbReference type="SAM" id="SignalP"/>
    </source>
</evidence>
<keyword evidence="3" id="KW-1185">Reference proteome</keyword>
<dbReference type="AlphaFoldDB" id="A1ZI05"/>
<keyword evidence="1" id="KW-0732">Signal</keyword>
<name>A1ZI05_MICM2</name>
<organism evidence="2 3">
    <name type="scientific">Microscilla marina ATCC 23134</name>
    <dbReference type="NCBI Taxonomy" id="313606"/>
    <lineage>
        <taxon>Bacteria</taxon>
        <taxon>Pseudomonadati</taxon>
        <taxon>Bacteroidota</taxon>
        <taxon>Cytophagia</taxon>
        <taxon>Cytophagales</taxon>
        <taxon>Microscillaceae</taxon>
        <taxon>Microscilla</taxon>
    </lineage>
</organism>
<dbReference type="Proteomes" id="UP000004095">
    <property type="component" value="Unassembled WGS sequence"/>
</dbReference>
<dbReference type="InterPro" id="IPR008969">
    <property type="entry name" value="CarboxyPept-like_regulatory"/>
</dbReference>
<dbReference type="SUPFAM" id="SSF49464">
    <property type="entry name" value="Carboxypeptidase regulatory domain-like"/>
    <property type="match status" value="1"/>
</dbReference>
<sequence length="114" mass="12968">MQMLQKALFLLLIGGLFACECLETTQGIVLDYASKTPLVKVHIYPVRRAQRTHLTDSSGRFEVSFVSGFFEKNGCKKTMMLVLSKPGYDSLRVTLKNQRPGTLPDTLFLRRRQD</sequence>
<accession>A1ZI05</accession>
<dbReference type="PROSITE" id="PS51257">
    <property type="entry name" value="PROKAR_LIPOPROTEIN"/>
    <property type="match status" value="1"/>
</dbReference>
<evidence type="ECO:0000313" key="2">
    <source>
        <dbReference type="EMBL" id="EAY30162.1"/>
    </source>
</evidence>
<dbReference type="RefSeq" id="WP_002695786.1">
    <property type="nucleotide sequence ID" value="NZ_AAWS01000008.1"/>
</dbReference>
<gene>
    <name evidence="2" type="ORF">M23134_05495</name>
</gene>